<evidence type="ECO:0000256" key="1">
    <source>
        <dbReference type="ARBA" id="ARBA00008791"/>
    </source>
</evidence>
<reference evidence="3 4" key="1">
    <citation type="submission" date="2018-12" db="EMBL/GenBank/DDBJ databases">
        <authorList>
            <person name="Yu L."/>
        </authorList>
    </citation>
    <scope>NUCLEOTIDE SEQUENCE [LARGE SCALE GENOMIC DNA]</scope>
    <source>
        <strain evidence="3 4">11S</strain>
    </source>
</reference>
<gene>
    <name evidence="3" type="ORF">EKG36_14065</name>
</gene>
<dbReference type="PANTHER" id="PTHR46268">
    <property type="entry name" value="STRESS RESPONSE PROTEIN NHAX"/>
    <property type="match status" value="1"/>
</dbReference>
<comment type="similarity">
    <text evidence="1">Belongs to the universal stress protein A family.</text>
</comment>
<dbReference type="InterPro" id="IPR006015">
    <property type="entry name" value="Universal_stress_UspA"/>
</dbReference>
<dbReference type="PANTHER" id="PTHR46268:SF6">
    <property type="entry name" value="UNIVERSAL STRESS PROTEIN UP12"/>
    <property type="match status" value="1"/>
</dbReference>
<keyword evidence="4" id="KW-1185">Reference proteome</keyword>
<feature type="domain" description="UspA" evidence="2">
    <location>
        <begin position="1"/>
        <end position="149"/>
    </location>
</feature>
<dbReference type="RefSeq" id="WP_126485173.1">
    <property type="nucleotide sequence ID" value="NZ_RXNS01000013.1"/>
</dbReference>
<dbReference type="SUPFAM" id="SSF52402">
    <property type="entry name" value="Adenine nucleotide alpha hydrolases-like"/>
    <property type="match status" value="1"/>
</dbReference>
<name>A0A431V1P3_9GAMM</name>
<dbReference type="EMBL" id="RXNS01000013">
    <property type="protein sequence ID" value="RTR01511.1"/>
    <property type="molecule type" value="Genomic_DNA"/>
</dbReference>
<dbReference type="InterPro" id="IPR006016">
    <property type="entry name" value="UspA"/>
</dbReference>
<protein>
    <submittedName>
        <fullName evidence="3">Universal stress protein</fullName>
    </submittedName>
</protein>
<evidence type="ECO:0000259" key="2">
    <source>
        <dbReference type="Pfam" id="PF00582"/>
    </source>
</evidence>
<accession>A0A431V1P3</accession>
<dbReference type="Pfam" id="PF00582">
    <property type="entry name" value="Usp"/>
    <property type="match status" value="1"/>
</dbReference>
<dbReference type="Gene3D" id="3.40.50.620">
    <property type="entry name" value="HUPs"/>
    <property type="match status" value="1"/>
</dbReference>
<dbReference type="Proteomes" id="UP000267400">
    <property type="component" value="Unassembled WGS sequence"/>
</dbReference>
<proteinExistence type="inferred from homology"/>
<organism evidence="3 4">
    <name type="scientific">Halomonas nitroreducens</name>
    <dbReference type="NCBI Taxonomy" id="447425"/>
    <lineage>
        <taxon>Bacteria</taxon>
        <taxon>Pseudomonadati</taxon>
        <taxon>Pseudomonadota</taxon>
        <taxon>Gammaproteobacteria</taxon>
        <taxon>Oceanospirillales</taxon>
        <taxon>Halomonadaceae</taxon>
        <taxon>Halomonas</taxon>
    </lineage>
</organism>
<dbReference type="AlphaFoldDB" id="A0A431V1P3"/>
<sequence length="150" mass="15713">MYKSILAPVDGSEHSAKALGVAAQLARASSASLTLMTVADYPPGNMGLFTGGTPEPFTAEDWGKVADSLKQDAEAALRKVRDSVDLQGIEVEEVIRQGMPAEGILKEAKQRGVDAIVMGSRGVSDMHGMIFGSTSHKVSHVADCTVITVA</sequence>
<comment type="caution">
    <text evidence="3">The sequence shown here is derived from an EMBL/GenBank/DDBJ whole genome shotgun (WGS) entry which is preliminary data.</text>
</comment>
<dbReference type="InterPro" id="IPR014729">
    <property type="entry name" value="Rossmann-like_a/b/a_fold"/>
</dbReference>
<dbReference type="PRINTS" id="PR01438">
    <property type="entry name" value="UNVRSLSTRESS"/>
</dbReference>
<evidence type="ECO:0000313" key="4">
    <source>
        <dbReference type="Proteomes" id="UP000267400"/>
    </source>
</evidence>
<dbReference type="CDD" id="cd00293">
    <property type="entry name" value="USP-like"/>
    <property type="match status" value="1"/>
</dbReference>
<evidence type="ECO:0000313" key="3">
    <source>
        <dbReference type="EMBL" id="RTR01511.1"/>
    </source>
</evidence>
<dbReference type="OrthoDB" id="5795499at2"/>